<dbReference type="Gene3D" id="3.40.718.10">
    <property type="entry name" value="Isopropylmalate Dehydrogenase"/>
    <property type="match status" value="1"/>
</dbReference>
<dbReference type="PANTHER" id="PTHR43356:SF2">
    <property type="entry name" value="PHOSPHATE ACETYLTRANSFERASE"/>
    <property type="match status" value="1"/>
</dbReference>
<name>A0ABN0RF76_9LIST</name>
<accession>A0ABN0RF76</accession>
<evidence type="ECO:0000313" key="6">
    <source>
        <dbReference type="Proteomes" id="UP000019249"/>
    </source>
</evidence>
<gene>
    <name evidence="5" type="ORF">MFLO_08312</name>
</gene>
<keyword evidence="3" id="KW-0012">Acyltransferase</keyword>
<feature type="domain" description="Phosphate acetyl/butaryl transferase" evidence="4">
    <location>
        <begin position="67"/>
        <end position="282"/>
    </location>
</feature>
<keyword evidence="6" id="KW-1185">Reference proteome</keyword>
<dbReference type="InterPro" id="IPR050500">
    <property type="entry name" value="Phos_Acetyltrans/Butyryltrans"/>
</dbReference>
<protein>
    <submittedName>
        <fullName evidence="5">Phosphate acetyl/butyryltransferase</fullName>
    </submittedName>
</protein>
<dbReference type="InterPro" id="IPR002505">
    <property type="entry name" value="PTA_PTB"/>
</dbReference>
<organism evidence="5 6">
    <name type="scientific">Listeria floridensis FSL S10-1187</name>
    <dbReference type="NCBI Taxonomy" id="1265817"/>
    <lineage>
        <taxon>Bacteria</taxon>
        <taxon>Bacillati</taxon>
        <taxon>Bacillota</taxon>
        <taxon>Bacilli</taxon>
        <taxon>Bacillales</taxon>
        <taxon>Listeriaceae</taxon>
        <taxon>Listeria</taxon>
    </lineage>
</organism>
<dbReference type="EMBL" id="AODF01000015">
    <property type="protein sequence ID" value="EUJ31798.1"/>
    <property type="molecule type" value="Genomic_DNA"/>
</dbReference>
<evidence type="ECO:0000256" key="2">
    <source>
        <dbReference type="ARBA" id="ARBA00022679"/>
    </source>
</evidence>
<dbReference type="PANTHER" id="PTHR43356">
    <property type="entry name" value="PHOSPHATE ACETYLTRANSFERASE"/>
    <property type="match status" value="1"/>
</dbReference>
<dbReference type="SUPFAM" id="SSF53659">
    <property type="entry name" value="Isocitrate/Isopropylmalate dehydrogenase-like"/>
    <property type="match status" value="1"/>
</dbReference>
<evidence type="ECO:0000256" key="1">
    <source>
        <dbReference type="ARBA" id="ARBA00005656"/>
    </source>
</evidence>
<dbReference type="InterPro" id="IPR012147">
    <property type="entry name" value="P_Ac_Bu_trans"/>
</dbReference>
<reference evidence="5 6" key="1">
    <citation type="journal article" date="2014" name="Int. J. Syst. Evol. Microbiol.">
        <title>Listeria floridensis sp. nov., Listeria aquatica sp. nov., Listeria cornellensis sp. nov., Listeria riparia sp. nov. and Listeria grandensis sp. nov., from agricultural and natural environments.</title>
        <authorList>
            <person name="den Bakker H.C."/>
            <person name="Warchocki S."/>
            <person name="Wright E.M."/>
            <person name="Allred A.F."/>
            <person name="Ahlstrom C."/>
            <person name="Manuel C.S."/>
            <person name="Stasiewicz M.J."/>
            <person name="Burrell A."/>
            <person name="Roof S."/>
            <person name="Strawn L."/>
            <person name="Fortes E.D."/>
            <person name="Nightingale K.K."/>
            <person name="Kephart D."/>
            <person name="Wiedmann M."/>
        </authorList>
    </citation>
    <scope>NUCLEOTIDE SEQUENCE [LARGE SCALE GENOMIC DNA]</scope>
    <source>
        <strain evidence="5 6">FSL S10-1187</strain>
    </source>
</reference>
<dbReference type="RefSeq" id="WP_036097298.1">
    <property type="nucleotide sequence ID" value="NZ_AODF01000015.1"/>
</dbReference>
<evidence type="ECO:0000256" key="3">
    <source>
        <dbReference type="ARBA" id="ARBA00023315"/>
    </source>
</evidence>
<comment type="caution">
    <text evidence="5">The sequence shown here is derived from an EMBL/GenBank/DDBJ whole genome shotgun (WGS) entry which is preliminary data.</text>
</comment>
<keyword evidence="2" id="KW-0808">Transferase</keyword>
<dbReference type="Proteomes" id="UP000019249">
    <property type="component" value="Unassembled WGS sequence"/>
</dbReference>
<dbReference type="PIRSF" id="PIRSF000428">
    <property type="entry name" value="P_Ac_trans"/>
    <property type="match status" value="1"/>
</dbReference>
<proteinExistence type="inferred from homology"/>
<evidence type="ECO:0000259" key="4">
    <source>
        <dbReference type="Pfam" id="PF01515"/>
    </source>
</evidence>
<evidence type="ECO:0000313" key="5">
    <source>
        <dbReference type="EMBL" id="EUJ31798.1"/>
    </source>
</evidence>
<dbReference type="Pfam" id="PF01515">
    <property type="entry name" value="PTA_PTB"/>
    <property type="match status" value="1"/>
</dbReference>
<sequence length="286" mass="30374">MEGKSLLETNIAVKRTYAVAGANDPVIKETVDLALQKGLGNFLLFGPGEVVYDENQVKVFEASSDEDAAGQAVRAVREGKADVLVKGFVATATILRAVLAKEEGLRTDKLLSQIAMFEVPSYHKPIFITDCAMNIAPSLEEKKQITANAVEAVRKFGVKSPKVVFLSAVEKVTAKMPSTVDAEALLKFMEEEYSELDAAGPLALDVAVSKEAALHKGIDNPAAGDADILVVPNIETGNALYKALVYFGGAKVASSVIGAKAPIVISSRSDSAENKLMSFLLTGRMV</sequence>
<comment type="similarity">
    <text evidence="1">Belongs to the phosphate acetyltransferase and butyryltransferase family.</text>
</comment>